<dbReference type="EMBL" id="CAKOFQ010006722">
    <property type="protein sequence ID" value="CAH1965266.1"/>
    <property type="molecule type" value="Genomic_DNA"/>
</dbReference>
<comment type="subcellular location">
    <subcellularLocation>
        <location evidence="1">Cytoplasm</location>
        <location evidence="1">Cytoskeleton</location>
    </subcellularLocation>
</comment>
<sequence>MISRGPKLNNCHLPFWSYLKIPEFRCTANRRRVVKSNEKIVKSDKLDIEMEFEWHKVSSTPKENAHPSIDSQHILCSRSLLESLVVDNSANIKSDTFSELGEHGKNDLCCNEVLDDTIDAKKYEELNETDKEAYNHLLVSFSSSGASSELNHKDLSDSCTQKSFSGENSVEFKPITADSQGPKRDVGPNGTDLVKSENDLNATYSGSQEFGFKTLHLEIGSGYIKKDYEAAEDHKNTVATLTDAEIKFNRLSQVANRSSGCLDISSKQLAVESSEGTTQANSSDIKINKSPEIVHPHVEESKQAIIKCNNPDVIRSAGTEYTNGFDTSYNTATDSPVCLSFEDLNVDIVEQKFDNSLEVATKPPVCPEISPKEEVESSNTIAGIKSENSLEAAIRPLVCGEVSSEELKVKQLVKPEPKTPFDIKDCNSSETVITPLISLEVTSKELKVKQSVSPEPKNAFDINHCNSSEVVITPPVSLEVSSKELKVKQSVSPEPKNAFDINDCNSSEVVITPPVCLEVSSKELKVEQSVSPEPKNAFDINDCNSSEVVITPPVCLEVSSKELKVEQSIKPEPKSPFDIKDCNSSEVAIRQPVCLEVSPKELNVESYDKPESKSHSDIKLNISPEVVTLPPSCLEISKELKIESSDKPESKSHSDIELNISPEVVTLPPSCLEISKELKVESSEKPESKRHSDVKVNNSLEVVTVIPVCLEVLSEKLKVESSEKSESKRVSHIKFENLPEIAVRSPVCLEVSSKVESFNEPEQVKNLDTKVDSAFDDAKSDVSSLKLERNKQAASSFTHAAEKVGHDECLKREDTIKFDVADYQSVQNLVEDSVAQVEKDFNEPRSVKKLHPVGEPRQSSNIKEVIQAANSVVKGKTVEQAYQLIEDFFHEVFDGPLKDNRASHKTEVNQEPLQADQIAETEDKIPSQPLLEVPSPRTYKRKMGDINDTMNALQQENSDLKLKLNASQQEKASLELEIRQKEEIIIKSQAEALKSEQLFKQELKQMKEQLKENSKFIENDITKELQDQLKEAKLREAKLLDELAEKKNLERAAEKFQAALKTRVNENVKLKEDLDSAKTHLANLEFAFSDLHSKYEKTKDSLEGYKKHIAELLMNLDSCHLNSRQQVERYESLKTYAKNQIERANRENTEERERYLHENANLQAIIKRLEIKCGSLEVNLSQKIEECKALSALCDEVTGKRV</sequence>
<keyword evidence="5" id="KW-0206">Cytoskeleton</keyword>
<dbReference type="GO" id="GO:0005856">
    <property type="term" value="C:cytoskeleton"/>
    <property type="evidence" value="ECO:0007669"/>
    <property type="project" value="UniProtKB-SubCell"/>
</dbReference>
<evidence type="ECO:0000256" key="4">
    <source>
        <dbReference type="ARBA" id="ARBA00023054"/>
    </source>
</evidence>
<evidence type="ECO:0000313" key="9">
    <source>
        <dbReference type="EMBL" id="CAH1965266.1"/>
    </source>
</evidence>
<feature type="region of interest" description="Disordered" evidence="7">
    <location>
        <begin position="170"/>
        <end position="194"/>
    </location>
</feature>
<feature type="domain" description="Transforming acidic coiled-coil-containing protein C-terminal" evidence="8">
    <location>
        <begin position="1018"/>
        <end position="1197"/>
    </location>
</feature>
<keyword evidence="10" id="KW-1185">Reference proteome</keyword>
<feature type="coiled-coil region" evidence="6">
    <location>
        <begin position="943"/>
        <end position="1087"/>
    </location>
</feature>
<accession>A0A9P0K2F9</accession>
<evidence type="ECO:0000256" key="5">
    <source>
        <dbReference type="ARBA" id="ARBA00023212"/>
    </source>
</evidence>
<keyword evidence="4 6" id="KW-0175">Coiled coil</keyword>
<comment type="similarity">
    <text evidence="2">Belongs to the TACC family.</text>
</comment>
<gene>
    <name evidence="9" type="ORF">ACAOBT_LOCUS6240</name>
</gene>
<dbReference type="OrthoDB" id="10255048at2759"/>
<dbReference type="InterPro" id="IPR007707">
    <property type="entry name" value="TACC_C"/>
</dbReference>
<evidence type="ECO:0000259" key="8">
    <source>
        <dbReference type="Pfam" id="PF05010"/>
    </source>
</evidence>
<reference evidence="9" key="1">
    <citation type="submission" date="2022-03" db="EMBL/GenBank/DDBJ databases">
        <authorList>
            <person name="Sayadi A."/>
        </authorList>
    </citation>
    <scope>NUCLEOTIDE SEQUENCE</scope>
</reference>
<dbReference type="AlphaFoldDB" id="A0A9P0K2F9"/>
<evidence type="ECO:0000256" key="3">
    <source>
        <dbReference type="ARBA" id="ARBA00022490"/>
    </source>
</evidence>
<proteinExistence type="inferred from homology"/>
<feature type="coiled-coil region" evidence="6">
    <location>
        <begin position="1127"/>
        <end position="1186"/>
    </location>
</feature>
<dbReference type="Gene3D" id="1.20.5.1700">
    <property type="match status" value="1"/>
</dbReference>
<dbReference type="Proteomes" id="UP001152888">
    <property type="component" value="Unassembled WGS sequence"/>
</dbReference>
<name>A0A9P0K2F9_ACAOB</name>
<evidence type="ECO:0000256" key="6">
    <source>
        <dbReference type="SAM" id="Coils"/>
    </source>
</evidence>
<comment type="caution">
    <text evidence="9">The sequence shown here is derived from an EMBL/GenBank/DDBJ whole genome shotgun (WGS) entry which is preliminary data.</text>
</comment>
<dbReference type="Pfam" id="PF05010">
    <property type="entry name" value="TACC_C"/>
    <property type="match status" value="1"/>
</dbReference>
<evidence type="ECO:0000313" key="10">
    <source>
        <dbReference type="Proteomes" id="UP001152888"/>
    </source>
</evidence>
<organism evidence="9 10">
    <name type="scientific">Acanthoscelides obtectus</name>
    <name type="common">Bean weevil</name>
    <name type="synonym">Bruchus obtectus</name>
    <dbReference type="NCBI Taxonomy" id="200917"/>
    <lineage>
        <taxon>Eukaryota</taxon>
        <taxon>Metazoa</taxon>
        <taxon>Ecdysozoa</taxon>
        <taxon>Arthropoda</taxon>
        <taxon>Hexapoda</taxon>
        <taxon>Insecta</taxon>
        <taxon>Pterygota</taxon>
        <taxon>Neoptera</taxon>
        <taxon>Endopterygota</taxon>
        <taxon>Coleoptera</taxon>
        <taxon>Polyphaga</taxon>
        <taxon>Cucujiformia</taxon>
        <taxon>Chrysomeloidea</taxon>
        <taxon>Chrysomelidae</taxon>
        <taxon>Bruchinae</taxon>
        <taxon>Bruchini</taxon>
        <taxon>Acanthoscelides</taxon>
    </lineage>
</organism>
<evidence type="ECO:0000256" key="2">
    <source>
        <dbReference type="ARBA" id="ARBA00009423"/>
    </source>
</evidence>
<keyword evidence="3" id="KW-0963">Cytoplasm</keyword>
<evidence type="ECO:0000256" key="1">
    <source>
        <dbReference type="ARBA" id="ARBA00004245"/>
    </source>
</evidence>
<protein>
    <recommendedName>
        <fullName evidence="8">Transforming acidic coiled-coil-containing protein C-terminal domain-containing protein</fullName>
    </recommendedName>
</protein>
<evidence type="ECO:0000256" key="7">
    <source>
        <dbReference type="SAM" id="MobiDB-lite"/>
    </source>
</evidence>